<dbReference type="Gene3D" id="3.40.50.720">
    <property type="entry name" value="NAD(P)-binding Rossmann-like Domain"/>
    <property type="match status" value="1"/>
</dbReference>
<reference evidence="4" key="1">
    <citation type="submission" date="2017-04" db="EMBL/GenBank/DDBJ databases">
        <authorList>
            <person name="Varghese N."/>
            <person name="Submissions S."/>
        </authorList>
    </citation>
    <scope>NUCLEOTIDE SEQUENCE [LARGE SCALE GENOMIC DNA]</scope>
    <source>
        <strain evidence="4">LMG 29540</strain>
    </source>
</reference>
<dbReference type="InterPro" id="IPR020904">
    <property type="entry name" value="Sc_DH/Rdtase_CS"/>
</dbReference>
<keyword evidence="2" id="KW-0560">Oxidoreductase</keyword>
<dbReference type="FunFam" id="3.40.50.720:FF:000084">
    <property type="entry name" value="Short-chain dehydrogenase reductase"/>
    <property type="match status" value="1"/>
</dbReference>
<dbReference type="CDD" id="cd05233">
    <property type="entry name" value="SDR_c"/>
    <property type="match status" value="1"/>
</dbReference>
<sequence>MPRLNDKVAIITGAASGIGRSAAQLFAREGARVVVADIDAAEAAAVATGIRADGGEAIAITTDVTQSDSVAATIEAAVAEFGKLDVLYNNAGGSTPRDNTVVDADLEEFWRVVRVDLWGTFLGCRFAIPHMRKNGGGAIVNMVSNVALMGVPGVDCYTSAKGGVAALTRSLAVTYAADRIRVNAIAPSTTLSPRVIERLQVSQGMRELAAKNLLGAAEPIDIAYAALFLASEESRVTTGSIFLAESGTTVA</sequence>
<dbReference type="Pfam" id="PF13561">
    <property type="entry name" value="adh_short_C2"/>
    <property type="match status" value="1"/>
</dbReference>
<keyword evidence="4" id="KW-1185">Reference proteome</keyword>
<proteinExistence type="inferred from homology"/>
<dbReference type="Proteomes" id="UP000193228">
    <property type="component" value="Unassembled WGS sequence"/>
</dbReference>
<dbReference type="PRINTS" id="PR00080">
    <property type="entry name" value="SDRFAMILY"/>
</dbReference>
<dbReference type="PRINTS" id="PR00081">
    <property type="entry name" value="GDHRDH"/>
</dbReference>
<organism evidence="3 4">
    <name type="scientific">Paraburkholderia susongensis</name>
    <dbReference type="NCBI Taxonomy" id="1515439"/>
    <lineage>
        <taxon>Bacteria</taxon>
        <taxon>Pseudomonadati</taxon>
        <taxon>Pseudomonadota</taxon>
        <taxon>Betaproteobacteria</taxon>
        <taxon>Burkholderiales</taxon>
        <taxon>Burkholderiaceae</taxon>
        <taxon>Paraburkholderia</taxon>
    </lineage>
</organism>
<dbReference type="EMBL" id="FXAT01000005">
    <property type="protein sequence ID" value="SMG49536.1"/>
    <property type="molecule type" value="Genomic_DNA"/>
</dbReference>
<gene>
    <name evidence="3" type="ORF">SAMN06265784_105138</name>
</gene>
<comment type="similarity">
    <text evidence="1">Belongs to the short-chain dehydrogenases/reductases (SDR) family.</text>
</comment>
<evidence type="ECO:0000256" key="2">
    <source>
        <dbReference type="ARBA" id="ARBA00023002"/>
    </source>
</evidence>
<dbReference type="STRING" id="1515439.SAMN06265784_105138"/>
<dbReference type="PANTHER" id="PTHR24321">
    <property type="entry name" value="DEHYDROGENASES, SHORT CHAIN"/>
    <property type="match status" value="1"/>
</dbReference>
<name>A0A1X7L6S8_9BURK</name>
<dbReference type="InterPro" id="IPR036291">
    <property type="entry name" value="NAD(P)-bd_dom_sf"/>
</dbReference>
<evidence type="ECO:0000256" key="1">
    <source>
        <dbReference type="ARBA" id="ARBA00006484"/>
    </source>
</evidence>
<dbReference type="InterPro" id="IPR002347">
    <property type="entry name" value="SDR_fam"/>
</dbReference>
<accession>A0A1X7L6S8</accession>
<dbReference type="OrthoDB" id="9178657at2"/>
<dbReference type="SUPFAM" id="SSF51735">
    <property type="entry name" value="NAD(P)-binding Rossmann-fold domains"/>
    <property type="match status" value="1"/>
</dbReference>
<dbReference type="GO" id="GO:0016491">
    <property type="term" value="F:oxidoreductase activity"/>
    <property type="evidence" value="ECO:0007669"/>
    <property type="project" value="UniProtKB-KW"/>
</dbReference>
<dbReference type="AlphaFoldDB" id="A0A1X7L6S8"/>
<dbReference type="PANTHER" id="PTHR24321:SF14">
    <property type="entry name" value="SHORT-CHAIN TYPE DEHYDROGENASE_REDUCTASE BLR2146-RELATED"/>
    <property type="match status" value="1"/>
</dbReference>
<evidence type="ECO:0000313" key="4">
    <source>
        <dbReference type="Proteomes" id="UP000193228"/>
    </source>
</evidence>
<dbReference type="PROSITE" id="PS00061">
    <property type="entry name" value="ADH_SHORT"/>
    <property type="match status" value="1"/>
</dbReference>
<dbReference type="RefSeq" id="WP_085485068.1">
    <property type="nucleotide sequence ID" value="NZ_FXAT01000005.1"/>
</dbReference>
<evidence type="ECO:0000313" key="3">
    <source>
        <dbReference type="EMBL" id="SMG49536.1"/>
    </source>
</evidence>
<protein>
    <submittedName>
        <fullName evidence="3">NAD(P)-dependent dehydrogenase, short-chain alcohol dehydrogenase family</fullName>
    </submittedName>
</protein>